<dbReference type="GO" id="GO:0017116">
    <property type="term" value="F:single-stranded DNA helicase activity"/>
    <property type="evidence" value="ECO:0007669"/>
    <property type="project" value="TreeGrafter"/>
</dbReference>
<dbReference type="Pfam" id="PF12002">
    <property type="entry name" value="MgsA_C"/>
    <property type="match status" value="1"/>
</dbReference>
<keyword evidence="6" id="KW-1185">Reference proteome</keyword>
<comment type="caution">
    <text evidence="5">The sequence shown here is derived from an EMBL/GenBank/DDBJ whole genome shotgun (WGS) entry which is preliminary data.</text>
</comment>
<gene>
    <name evidence="5" type="ORF">HMPREF0634_1468</name>
</gene>
<dbReference type="InterPro" id="IPR027417">
    <property type="entry name" value="P-loop_NTPase"/>
</dbReference>
<dbReference type="Gene3D" id="1.20.272.10">
    <property type="match status" value="1"/>
</dbReference>
<name>E0E2A0_9FIRM</name>
<dbReference type="SUPFAM" id="SSF52540">
    <property type="entry name" value="P-loop containing nucleoside triphosphate hydrolases"/>
    <property type="match status" value="1"/>
</dbReference>
<dbReference type="Gene3D" id="1.10.3710.10">
    <property type="entry name" value="DNA polymerase III clamp loader subunits, C-terminal domain"/>
    <property type="match status" value="1"/>
</dbReference>
<sequence length="423" mass="47042">MPLADKYRPTRIEDVVGQKHIIGRGRLLNNMIEKAYFPNMIFFGPPGVGKTTVAEIIAARADKKFFKINASNSSIDDIKRVIASIGNLDAQKGILLYIDEIQSFNKKQQQSILEFIENGQISLIASTTENPYHYVYKAILSRSIVMEFKSISLEDIVKGLENIVGRYREASNLDLVCDMEAYEAMANASGGDMRSAINLLELAISESRLDKDARAKIDMGVIEGLNISTSYNFDTSGDVHYNLLSALQKSIRGSDPDAAIYYLARLIKGGDLASIIRRLLVIASEDVGMAYPNAIVIVKACLDSAMQVGLPEARIPLAQACLVLATAPKSNSAYIAVDRALADIDSMVQDDIPNHLLDAHYKGAHSLGHGKGYKYPHAYPDHYVDQQYLPDNMVDKVYYEPQNNKFESQIRDFLNYLRDKKSE</sequence>
<dbReference type="CDD" id="cd00009">
    <property type="entry name" value="AAA"/>
    <property type="match status" value="1"/>
</dbReference>
<dbReference type="PANTHER" id="PTHR13779:SF7">
    <property type="entry name" value="ATPASE WRNIP1"/>
    <property type="match status" value="1"/>
</dbReference>
<protein>
    <submittedName>
        <fullName evidence="5">Recombination factor protein RarA</fullName>
    </submittedName>
</protein>
<dbReference type="GO" id="GO:0003677">
    <property type="term" value="F:DNA binding"/>
    <property type="evidence" value="ECO:0007669"/>
    <property type="project" value="InterPro"/>
</dbReference>
<dbReference type="AlphaFoldDB" id="E0E2A0"/>
<reference evidence="5 6" key="1">
    <citation type="submission" date="2010-08" db="EMBL/GenBank/DDBJ databases">
        <authorList>
            <person name="Harkins D.M."/>
            <person name="Madupu R."/>
            <person name="Durkin A.S."/>
            <person name="Torralba M."/>
            <person name="Methe B."/>
            <person name="Sutton G.G."/>
            <person name="Nelson K.E."/>
        </authorList>
    </citation>
    <scope>NUCLEOTIDE SEQUENCE [LARGE SCALE GENOMIC DNA]</scope>
    <source>
        <strain evidence="5 6">DSM 17678</strain>
    </source>
</reference>
<dbReference type="Gene3D" id="3.40.50.300">
    <property type="entry name" value="P-loop containing nucleotide triphosphate hydrolases"/>
    <property type="match status" value="1"/>
</dbReference>
<dbReference type="GO" id="GO:0008047">
    <property type="term" value="F:enzyme activator activity"/>
    <property type="evidence" value="ECO:0007669"/>
    <property type="project" value="TreeGrafter"/>
</dbReference>
<dbReference type="Pfam" id="PF00004">
    <property type="entry name" value="AAA"/>
    <property type="match status" value="1"/>
</dbReference>
<dbReference type="OrthoDB" id="9778364at2"/>
<dbReference type="InterPro" id="IPR032423">
    <property type="entry name" value="AAA_assoc_2"/>
</dbReference>
<dbReference type="CDD" id="cd18139">
    <property type="entry name" value="HLD_clamp_RarA"/>
    <property type="match status" value="1"/>
</dbReference>
<dbReference type="InterPro" id="IPR051314">
    <property type="entry name" value="AAA_ATPase_RarA/MGS1/WRNIP1"/>
</dbReference>
<dbReference type="EMBL" id="ADGQ01000034">
    <property type="protein sequence ID" value="EFM64977.1"/>
    <property type="molecule type" value="Genomic_DNA"/>
</dbReference>
<dbReference type="GO" id="GO:0016887">
    <property type="term" value="F:ATP hydrolysis activity"/>
    <property type="evidence" value="ECO:0007669"/>
    <property type="project" value="InterPro"/>
</dbReference>
<dbReference type="RefSeq" id="WP_007788920.1">
    <property type="nucleotide sequence ID" value="NZ_ADGQ01000034.1"/>
</dbReference>
<accession>E0E2A0</accession>
<dbReference type="SMART" id="SM00382">
    <property type="entry name" value="AAA"/>
    <property type="match status" value="1"/>
</dbReference>
<dbReference type="GO" id="GO:0006261">
    <property type="term" value="P:DNA-templated DNA replication"/>
    <property type="evidence" value="ECO:0007669"/>
    <property type="project" value="TreeGrafter"/>
</dbReference>
<dbReference type="GO" id="GO:0000731">
    <property type="term" value="P:DNA synthesis involved in DNA repair"/>
    <property type="evidence" value="ECO:0007669"/>
    <property type="project" value="TreeGrafter"/>
</dbReference>
<dbReference type="GeneID" id="84800347"/>
<dbReference type="InterPro" id="IPR008921">
    <property type="entry name" value="DNA_pol3_clamp-load_cplx_C"/>
</dbReference>
<feature type="domain" description="AAA+ ATPase" evidence="4">
    <location>
        <begin position="36"/>
        <end position="152"/>
    </location>
</feature>
<dbReference type="SUPFAM" id="SSF48019">
    <property type="entry name" value="post-AAA+ oligomerization domain-like"/>
    <property type="match status" value="1"/>
</dbReference>
<dbReference type="PANTHER" id="PTHR13779">
    <property type="entry name" value="WERNER HELICASE-INTERACTING PROTEIN 1 FAMILY MEMBER"/>
    <property type="match status" value="1"/>
</dbReference>
<dbReference type="InterPro" id="IPR003959">
    <property type="entry name" value="ATPase_AAA_core"/>
</dbReference>
<dbReference type="GO" id="GO:0005524">
    <property type="term" value="F:ATP binding"/>
    <property type="evidence" value="ECO:0007669"/>
    <property type="project" value="UniProtKB-KW"/>
</dbReference>
<comment type="similarity">
    <text evidence="1">Belongs to the AAA ATPase family. RarA/MGS1/WRNIP1 subfamily.</text>
</comment>
<dbReference type="InterPro" id="IPR003593">
    <property type="entry name" value="AAA+_ATPase"/>
</dbReference>
<dbReference type="InterPro" id="IPR021886">
    <property type="entry name" value="MgsA_C"/>
</dbReference>
<proteinExistence type="inferred from homology"/>
<dbReference type="STRING" id="596315.HMPREF0634_1468"/>
<dbReference type="Proteomes" id="UP000003244">
    <property type="component" value="Unassembled WGS sequence"/>
</dbReference>
<keyword evidence="3" id="KW-0067">ATP-binding</keyword>
<evidence type="ECO:0000256" key="1">
    <source>
        <dbReference type="ARBA" id="ARBA00008959"/>
    </source>
</evidence>
<dbReference type="FunFam" id="1.20.272.10:FF:000001">
    <property type="entry name" value="Putative AAA family ATPase"/>
    <property type="match status" value="1"/>
</dbReference>
<evidence type="ECO:0000313" key="6">
    <source>
        <dbReference type="Proteomes" id="UP000003244"/>
    </source>
</evidence>
<dbReference type="FunFam" id="1.10.3710.10:FF:000003">
    <property type="entry name" value="ATPase, AAA family protein"/>
    <property type="match status" value="1"/>
</dbReference>
<evidence type="ECO:0000313" key="5">
    <source>
        <dbReference type="EMBL" id="EFM64977.1"/>
    </source>
</evidence>
<evidence type="ECO:0000256" key="3">
    <source>
        <dbReference type="ARBA" id="ARBA00022840"/>
    </source>
</evidence>
<evidence type="ECO:0000256" key="2">
    <source>
        <dbReference type="ARBA" id="ARBA00022741"/>
    </source>
</evidence>
<dbReference type="Pfam" id="PF16193">
    <property type="entry name" value="AAA_assoc_2"/>
    <property type="match status" value="1"/>
</dbReference>
<keyword evidence="2" id="KW-0547">Nucleotide-binding</keyword>
<evidence type="ECO:0000259" key="4">
    <source>
        <dbReference type="SMART" id="SM00382"/>
    </source>
</evidence>
<organism evidence="5 6">
    <name type="scientific">Peptostreptococcus stomatis DSM 17678</name>
    <dbReference type="NCBI Taxonomy" id="596315"/>
    <lineage>
        <taxon>Bacteria</taxon>
        <taxon>Bacillati</taxon>
        <taxon>Bacillota</taxon>
        <taxon>Clostridia</taxon>
        <taxon>Peptostreptococcales</taxon>
        <taxon>Peptostreptococcaceae</taxon>
        <taxon>Peptostreptococcus</taxon>
    </lineage>
</organism>
<dbReference type="Gene3D" id="1.10.8.60">
    <property type="match status" value="1"/>
</dbReference>
<dbReference type="eggNOG" id="COG2256">
    <property type="taxonomic scope" value="Bacteria"/>
</dbReference>